<keyword evidence="3" id="KW-1185">Reference proteome</keyword>
<protein>
    <submittedName>
        <fullName evidence="2">Lytic transglycosylase domain-containing protein</fullName>
    </submittedName>
</protein>
<comment type="caution">
    <text evidence="2">The sequence shown here is derived from an EMBL/GenBank/DDBJ whole genome shotgun (WGS) entry which is preliminary data.</text>
</comment>
<evidence type="ECO:0000313" key="3">
    <source>
        <dbReference type="Proteomes" id="UP000291189"/>
    </source>
</evidence>
<evidence type="ECO:0000256" key="1">
    <source>
        <dbReference type="SAM" id="MobiDB-lite"/>
    </source>
</evidence>
<feature type="region of interest" description="Disordered" evidence="1">
    <location>
        <begin position="1"/>
        <end position="20"/>
    </location>
</feature>
<evidence type="ECO:0000313" key="2">
    <source>
        <dbReference type="EMBL" id="RYU14213.1"/>
    </source>
</evidence>
<feature type="region of interest" description="Disordered" evidence="1">
    <location>
        <begin position="70"/>
        <end position="122"/>
    </location>
</feature>
<dbReference type="InterPro" id="IPR023346">
    <property type="entry name" value="Lysozyme-like_dom_sf"/>
</dbReference>
<dbReference type="Proteomes" id="UP000291189">
    <property type="component" value="Unassembled WGS sequence"/>
</dbReference>
<feature type="compositionally biased region" description="Basic and acidic residues" evidence="1">
    <location>
        <begin position="90"/>
        <end position="101"/>
    </location>
</feature>
<reference evidence="2 3" key="1">
    <citation type="submission" date="2019-01" db="EMBL/GenBank/DDBJ databases">
        <title>Nocardioides guangzhouensis sp. nov., an actinobacterium isolated from soil.</title>
        <authorList>
            <person name="Fu Y."/>
            <person name="Cai Y."/>
            <person name="Lin Z."/>
            <person name="Chen P."/>
        </authorList>
    </citation>
    <scope>NUCLEOTIDE SEQUENCE [LARGE SCALE GENOMIC DNA]</scope>
    <source>
        <strain evidence="2 3">NBRC 105384</strain>
    </source>
</reference>
<dbReference type="RefSeq" id="WP_129985823.1">
    <property type="nucleotide sequence ID" value="NZ_SDPU01000012.1"/>
</dbReference>
<organism evidence="2 3">
    <name type="scientific">Nocardioides iriomotensis</name>
    <dbReference type="NCBI Taxonomy" id="715784"/>
    <lineage>
        <taxon>Bacteria</taxon>
        <taxon>Bacillati</taxon>
        <taxon>Actinomycetota</taxon>
        <taxon>Actinomycetes</taxon>
        <taxon>Propionibacteriales</taxon>
        <taxon>Nocardioidaceae</taxon>
        <taxon>Nocardioides</taxon>
    </lineage>
</organism>
<dbReference type="OrthoDB" id="9766277at2"/>
<accession>A0A4Q5J6T5</accession>
<name>A0A4Q5J6T5_9ACTN</name>
<gene>
    <name evidence="2" type="ORF">ETU37_04735</name>
</gene>
<dbReference type="SUPFAM" id="SSF53955">
    <property type="entry name" value="Lysozyme-like"/>
    <property type="match status" value="1"/>
</dbReference>
<dbReference type="EMBL" id="SDPU01000012">
    <property type="protein sequence ID" value="RYU14213.1"/>
    <property type="molecule type" value="Genomic_DNA"/>
</dbReference>
<feature type="compositionally biased region" description="Polar residues" evidence="1">
    <location>
        <begin position="105"/>
        <end position="114"/>
    </location>
</feature>
<sequence length="218" mass="23408">MPRRDEYVPKHRGPAPEPSVKKGIKKTVMFSGVAVATTGIAVTSGVLAQQDAASEPAHAALRAAPQLDRDAAGTAGDSALAGRDAQAVSRGDRRTAVDQDKLASLGQTSGGQATRTEDLSDADPRDIARQLLPKYGFSQDQFSCLDALYMSESGWDPHADNPSSSAYGIPQALTETHDMPADYMTNPVTQIEWGLDYIRSSYGTPCAAWDFKQSNNWY</sequence>
<dbReference type="Gene3D" id="1.10.530.10">
    <property type="match status" value="1"/>
</dbReference>
<proteinExistence type="predicted"/>
<dbReference type="AlphaFoldDB" id="A0A4Q5J6T5"/>